<evidence type="ECO:0000259" key="4">
    <source>
        <dbReference type="PROSITE" id="PS50853"/>
    </source>
</evidence>
<feature type="coiled-coil region" evidence="1">
    <location>
        <begin position="714"/>
        <end position="744"/>
    </location>
</feature>
<keyword evidence="3" id="KW-0732">Signal</keyword>
<dbReference type="InterPro" id="IPR013783">
    <property type="entry name" value="Ig-like_fold"/>
</dbReference>
<evidence type="ECO:0000256" key="1">
    <source>
        <dbReference type="SAM" id="Coils"/>
    </source>
</evidence>
<organism evidence="5 6">
    <name type="scientific">Emticicia oligotrophica (strain DSM 17448 / CIP 109782 / MTCC 6937 / GPTSA100-15)</name>
    <dbReference type="NCBI Taxonomy" id="929562"/>
    <lineage>
        <taxon>Bacteria</taxon>
        <taxon>Pseudomonadati</taxon>
        <taxon>Bacteroidota</taxon>
        <taxon>Cytophagia</taxon>
        <taxon>Cytophagales</taxon>
        <taxon>Leadbetterellaceae</taxon>
        <taxon>Emticicia</taxon>
    </lineage>
</organism>
<dbReference type="EMBL" id="CP002961">
    <property type="protein sequence ID" value="AFK01925.1"/>
    <property type="molecule type" value="Genomic_DNA"/>
</dbReference>
<dbReference type="Gene3D" id="2.60.40.10">
    <property type="entry name" value="Immunoglobulins"/>
    <property type="match status" value="1"/>
</dbReference>
<dbReference type="InterPro" id="IPR036116">
    <property type="entry name" value="FN3_sf"/>
</dbReference>
<reference evidence="5 6" key="1">
    <citation type="submission" date="2011-07" db="EMBL/GenBank/DDBJ databases">
        <title>The complete genome of chromosome of Emticicia oligotrophica DSM 17448.</title>
        <authorList>
            <consortium name="US DOE Joint Genome Institute (JGI-PGF)"/>
            <person name="Lucas S."/>
            <person name="Han J."/>
            <person name="Lapidus A."/>
            <person name="Bruce D."/>
            <person name="Goodwin L."/>
            <person name="Pitluck S."/>
            <person name="Peters L."/>
            <person name="Kyrpides N."/>
            <person name="Mavromatis K."/>
            <person name="Ivanova N."/>
            <person name="Ovchinnikova G."/>
            <person name="Teshima H."/>
            <person name="Detter J.C."/>
            <person name="Tapia R."/>
            <person name="Han C."/>
            <person name="Land M."/>
            <person name="Hauser L."/>
            <person name="Markowitz V."/>
            <person name="Cheng J.-F."/>
            <person name="Hugenholtz P."/>
            <person name="Woyke T."/>
            <person name="Wu D."/>
            <person name="Tindall B."/>
            <person name="Pomrenke H."/>
            <person name="Brambilla E."/>
            <person name="Klenk H.-P."/>
            <person name="Eisen J.A."/>
        </authorList>
    </citation>
    <scope>NUCLEOTIDE SEQUENCE [LARGE SCALE GENOMIC DNA]</scope>
    <source>
        <strain evidence="5 6">DSM 17448</strain>
    </source>
</reference>
<evidence type="ECO:0000313" key="5">
    <source>
        <dbReference type="EMBL" id="AFK01925.1"/>
    </source>
</evidence>
<name>A0ABM5MXR5_EMTOG</name>
<proteinExistence type="predicted"/>
<sequence length="1147" mass="128655">MHTFYKHITFCLSLLSLLVVTHLAYPQNYPVDCRVLLSPPFSGQMSEIVSSPLKFKVQLLLKDLTKPSVEVSLRIRLKGQGVWLENPEGFINSQPITLTPGIPKTLSALELAENFSPQNMEVQGIDYTQLLNGLALPFGFYEWEVVAIEHYRFRQVSNVGTARFYIQNNYPPLLNMPTDGNIVTATTPQNILFSWTPRHITPALGSGGLLYHLYLYEVPYGEDPAVVINSATPYMQELLSDKPNFLYGTTGLPLIEGKRYAWQVRVESLNGEIGFFNNGYSDIKSFVYGHLPCLPPTNLQAIVDADDGSVQLSWDAPSDALSYKLAYYTLPNGLKTEKSVLSTEHLLIQQSVGYQYKWEVKTVCKQAESQATVSDFEIIKTPTEEETWESDPELTYEPESPMEPDPEVIKTSENPQEDVNDSKTTEEELTNLLNTQTKIYIPAEGKELPDNLPKQLSVLPANATIEQMQEVLKTKKPTCAGITASYSCGNHDNVPQYNGTLVPVNAGDEIAMNSMVLSVVSIDGAGNGEGLIKVPMMNNIKLGVTLSGIQVAEGGCVVAGRAELSGVSASLLTDKQRVALEKAYAAYNQILDVAYENAGAIAETYNSLTDLYEKIAEKTQAILVKVNEGKKVSKSELKALAAMKQKAKEGIDKQIAYFTKKFGSEGSEEIIKMVNLASQSCICEAYTETFEPKKGPNSKIEEWLIYDEDCKKCLEEDKKRQQEMAKLAKEFEEKLKAIKDKKMECGCGWNSFNTIWQSLAANGDCEEIAAKMNKLREDFKDNLYSTIELFKKLEGQVMIGENCIDKFSIAISNNAGMDVTSIPRDEYNEPNREINNNRLELYNDRTKNPQRYLTIKTDNNDQAKLVEGWLFSGVTEEEVVETNAIFPITGKQLNQIFKTTPIKQCETVARIINKYSNKYGLTNAERMSHFIGQIGAETNLNQLKELTYSENNIENSGFATTTRKYKGKKVLKYCDLFEGYEAISTNSCPFPYCEPPLYEGTTGLKVKDKYVKSTALFDYVYACRMDNGTIDSKDGSRFRGRGFMQLTGHYNYQKMLQDKWDRVHGKGNKDFMCRSAECDKNLDMIADDLDMAMQTALTFWADAKANDLADEVDDGSIAKITEEINGKDNGIKYRKLYTKKAYKTLKK</sequence>
<gene>
    <name evidence="5" type="ordered locus">Emtol_0773</name>
</gene>
<accession>A0ABM5MXR5</accession>
<protein>
    <submittedName>
        <fullName evidence="5">Fibronectin type III domain protein</fullName>
    </submittedName>
</protein>
<keyword evidence="1" id="KW-0175">Coiled coil</keyword>
<feature type="compositionally biased region" description="Acidic residues" evidence="2">
    <location>
        <begin position="384"/>
        <end position="406"/>
    </location>
</feature>
<evidence type="ECO:0000256" key="3">
    <source>
        <dbReference type="SAM" id="SignalP"/>
    </source>
</evidence>
<evidence type="ECO:0000313" key="6">
    <source>
        <dbReference type="Proteomes" id="UP000002875"/>
    </source>
</evidence>
<feature type="region of interest" description="Disordered" evidence="2">
    <location>
        <begin position="383"/>
        <end position="423"/>
    </location>
</feature>
<dbReference type="SUPFAM" id="SSF49265">
    <property type="entry name" value="Fibronectin type III"/>
    <property type="match status" value="1"/>
</dbReference>
<dbReference type="InterPro" id="IPR003961">
    <property type="entry name" value="FN3_dom"/>
</dbReference>
<dbReference type="InterPro" id="IPR023346">
    <property type="entry name" value="Lysozyme-like_dom_sf"/>
</dbReference>
<dbReference type="Proteomes" id="UP000002875">
    <property type="component" value="Chromosome"/>
</dbReference>
<feature type="chain" id="PRO_5046568612" evidence="3">
    <location>
        <begin position="25"/>
        <end position="1147"/>
    </location>
</feature>
<evidence type="ECO:0000256" key="2">
    <source>
        <dbReference type="SAM" id="MobiDB-lite"/>
    </source>
</evidence>
<keyword evidence="6" id="KW-1185">Reference proteome</keyword>
<feature type="domain" description="Fibronectin type-III" evidence="4">
    <location>
        <begin position="295"/>
        <end position="384"/>
    </location>
</feature>
<dbReference type="SUPFAM" id="SSF53955">
    <property type="entry name" value="Lysozyme-like"/>
    <property type="match status" value="1"/>
</dbReference>
<feature type="signal peptide" evidence="3">
    <location>
        <begin position="1"/>
        <end position="24"/>
    </location>
</feature>
<dbReference type="PROSITE" id="PS50853">
    <property type="entry name" value="FN3"/>
    <property type="match status" value="1"/>
</dbReference>
<dbReference type="Gene3D" id="1.10.530.10">
    <property type="match status" value="1"/>
</dbReference>